<dbReference type="OrthoDB" id="5454373at2"/>
<dbReference type="EMBL" id="PVNL01000107">
    <property type="protein sequence ID" value="PRQ03814.1"/>
    <property type="molecule type" value="Genomic_DNA"/>
</dbReference>
<accession>A0A2S9YFD2</accession>
<gene>
    <name evidence="1" type="ORF">ENSA7_52810</name>
</gene>
<dbReference type="Gene3D" id="3.90.1150.10">
    <property type="entry name" value="Aspartate Aminotransferase, domain 1"/>
    <property type="match status" value="1"/>
</dbReference>
<dbReference type="RefSeq" id="WP_106092167.1">
    <property type="nucleotide sequence ID" value="NZ_PVNL01000107.1"/>
</dbReference>
<name>A0A2S9YFD2_9BACT</name>
<dbReference type="Proteomes" id="UP000238823">
    <property type="component" value="Unassembled WGS sequence"/>
</dbReference>
<sequence>MIDARWEFGSEFHWQPGAVVADDPERAWLLDRAGCAYASGRGALAALVEQRGFARVWLPSYVCEELTAAAGASLRSYPDHPDHPGQPFDPAKLLELAKPGDAVVRINYFGLRGPSPAVDLRAAGLVVIDDHTHDPCGPWAVACDADYAFASLRKSLPLPDGALLWSPVGAPLPAAPAPCEPAAAKLSAMLLKRLYLDGHAVDKATFRELALAGERTLGALGGVGISPTSRALLGALEVKRLREDRRNNFVHFIRTLDGAVEVLEPDPRSRGGLAPFACVLRLDTRARRDALRAGLIARNIYPALLWDLDPFVGHRARFAASCALADRLLALHCDARYGRADLERVARAVRELVSS</sequence>
<evidence type="ECO:0008006" key="3">
    <source>
        <dbReference type="Google" id="ProtNLM"/>
    </source>
</evidence>
<dbReference type="AlphaFoldDB" id="A0A2S9YFD2"/>
<evidence type="ECO:0000313" key="1">
    <source>
        <dbReference type="EMBL" id="PRQ03814.1"/>
    </source>
</evidence>
<dbReference type="InterPro" id="IPR015422">
    <property type="entry name" value="PyrdxlP-dep_Trfase_small"/>
</dbReference>
<protein>
    <recommendedName>
        <fullName evidence="3">DegT/DnrJ/EryC1/StrS aminotransferase family protein</fullName>
    </recommendedName>
</protein>
<reference evidence="1 2" key="1">
    <citation type="submission" date="2018-03" db="EMBL/GenBank/DDBJ databases">
        <title>Draft Genome Sequences of the Obligatory Marine Myxobacteria Enhygromyxa salina SWB007.</title>
        <authorList>
            <person name="Poehlein A."/>
            <person name="Moghaddam J.A."/>
            <person name="Harms H."/>
            <person name="Alanjari M."/>
            <person name="Koenig G.M."/>
            <person name="Daniel R."/>
            <person name="Schaeberle T.F."/>
        </authorList>
    </citation>
    <scope>NUCLEOTIDE SEQUENCE [LARGE SCALE GENOMIC DNA]</scope>
    <source>
        <strain evidence="1 2">SWB007</strain>
    </source>
</reference>
<proteinExistence type="predicted"/>
<comment type="caution">
    <text evidence="1">The sequence shown here is derived from an EMBL/GenBank/DDBJ whole genome shotgun (WGS) entry which is preliminary data.</text>
</comment>
<evidence type="ECO:0000313" key="2">
    <source>
        <dbReference type="Proteomes" id="UP000238823"/>
    </source>
</evidence>
<organism evidence="1 2">
    <name type="scientific">Enhygromyxa salina</name>
    <dbReference type="NCBI Taxonomy" id="215803"/>
    <lineage>
        <taxon>Bacteria</taxon>
        <taxon>Pseudomonadati</taxon>
        <taxon>Myxococcota</taxon>
        <taxon>Polyangia</taxon>
        <taxon>Nannocystales</taxon>
        <taxon>Nannocystaceae</taxon>
        <taxon>Enhygromyxa</taxon>
    </lineage>
</organism>